<evidence type="ECO:0008006" key="3">
    <source>
        <dbReference type="Google" id="ProtNLM"/>
    </source>
</evidence>
<dbReference type="InterPro" id="IPR011738">
    <property type="entry name" value="Phage_CHP"/>
</dbReference>
<evidence type="ECO:0000313" key="1">
    <source>
        <dbReference type="EMBL" id="KLE34466.1"/>
    </source>
</evidence>
<dbReference type="AlphaFoldDB" id="A0A0G9MUR6"/>
<reference evidence="1 2" key="1">
    <citation type="submission" date="2015-04" db="EMBL/GenBank/DDBJ databases">
        <title>The draft genome sequence of Erythrobacter luteus KA37.</title>
        <authorList>
            <person name="Zhuang L."/>
            <person name="Liu Y."/>
            <person name="Shao Z."/>
        </authorList>
    </citation>
    <scope>NUCLEOTIDE SEQUENCE [LARGE SCALE GENOMIC DNA]</scope>
    <source>
        <strain evidence="1 2">KA37</strain>
    </source>
</reference>
<evidence type="ECO:0000313" key="2">
    <source>
        <dbReference type="Proteomes" id="UP000053464"/>
    </source>
</evidence>
<dbReference type="STRING" id="1581420.AAW00_09600"/>
<dbReference type="Gene3D" id="1.10.3230.30">
    <property type="entry name" value="Phage gp6-like head-tail connector protein"/>
    <property type="match status" value="1"/>
</dbReference>
<dbReference type="PATRIC" id="fig|1581420.6.peg.1969"/>
<dbReference type="OrthoDB" id="8478788at2"/>
<keyword evidence="2" id="KW-1185">Reference proteome</keyword>
<comment type="caution">
    <text evidence="1">The sequence shown here is derived from an EMBL/GenBank/DDBJ whole genome shotgun (WGS) entry which is preliminary data.</text>
</comment>
<organism evidence="1 2">
    <name type="scientific">Aurantiacibacter luteus</name>
    <dbReference type="NCBI Taxonomy" id="1581420"/>
    <lineage>
        <taxon>Bacteria</taxon>
        <taxon>Pseudomonadati</taxon>
        <taxon>Pseudomonadota</taxon>
        <taxon>Alphaproteobacteria</taxon>
        <taxon>Sphingomonadales</taxon>
        <taxon>Erythrobacteraceae</taxon>
        <taxon>Aurantiacibacter</taxon>
    </lineage>
</organism>
<gene>
    <name evidence="1" type="ORF">AAW00_09600</name>
</gene>
<dbReference type="CDD" id="cd08054">
    <property type="entry name" value="gp6"/>
    <property type="match status" value="1"/>
</dbReference>
<proteinExistence type="predicted"/>
<dbReference type="EMBL" id="LBHB01000002">
    <property type="protein sequence ID" value="KLE34466.1"/>
    <property type="molecule type" value="Genomic_DNA"/>
</dbReference>
<sequence>MKRTIIAPALLPGAALDELKAWLAITTTRDDVVLTALLRAALDTCEVFTRTMPIEALCQEVLPSAAGWHRLATRPVRAITALEAIAPGDTRTAVDPLAYQLDIAADGSGRVELKASFDQGRVAVRFTAGLAADWQSLPEGLRHGVVRLAAHHYRERDAGGAGAPPAAVAALWQPWRRMRLA</sequence>
<name>A0A0G9MUR6_9SPHN</name>
<accession>A0A0G9MUR6</accession>
<dbReference type="Proteomes" id="UP000053464">
    <property type="component" value="Unassembled WGS sequence"/>
</dbReference>
<dbReference type="NCBIfam" id="TIGR02215">
    <property type="entry name" value="phage_chp_gp8"/>
    <property type="match status" value="1"/>
</dbReference>
<protein>
    <recommendedName>
        <fullName evidence="3">PhiE125 gp8 family phage protein</fullName>
    </recommendedName>
</protein>
<dbReference type="RefSeq" id="WP_047004113.1">
    <property type="nucleotide sequence ID" value="NZ_LBHB01000002.1"/>
</dbReference>